<dbReference type="PANTHER" id="PTHR43174:SF3">
    <property type="entry name" value="UDP-N-ACETYLGLUCOSAMINE 2-EPIMERASE"/>
    <property type="match status" value="1"/>
</dbReference>
<dbReference type="CDD" id="cd03786">
    <property type="entry name" value="GTB_UDP-GlcNAc_2-Epimerase"/>
    <property type="match status" value="1"/>
</dbReference>
<dbReference type="Gene3D" id="3.40.50.2000">
    <property type="entry name" value="Glycogen Phosphorylase B"/>
    <property type="match status" value="2"/>
</dbReference>
<dbReference type="InterPro" id="IPR020004">
    <property type="entry name" value="UDP-GlcNAc_Epase"/>
</dbReference>
<organism evidence="2 3">
    <name type="scientific">Roseburia faecis</name>
    <dbReference type="NCBI Taxonomy" id="301302"/>
    <lineage>
        <taxon>Bacteria</taxon>
        <taxon>Bacillati</taxon>
        <taxon>Bacillota</taxon>
        <taxon>Clostridia</taxon>
        <taxon>Lachnospirales</taxon>
        <taxon>Lachnospiraceae</taxon>
        <taxon>Roseburia</taxon>
    </lineage>
</organism>
<keyword evidence="3" id="KW-1185">Reference proteome</keyword>
<accession>A0A0M6WJC1</accession>
<name>A0A0M6WJC1_9FIRM</name>
<dbReference type="Pfam" id="PF02350">
    <property type="entry name" value="Epimerase_2"/>
    <property type="match status" value="1"/>
</dbReference>
<dbReference type="GO" id="GO:0004553">
    <property type="term" value="F:hydrolase activity, hydrolyzing O-glycosyl compounds"/>
    <property type="evidence" value="ECO:0007669"/>
    <property type="project" value="InterPro"/>
</dbReference>
<dbReference type="GO" id="GO:0006047">
    <property type="term" value="P:UDP-N-acetylglucosamine metabolic process"/>
    <property type="evidence" value="ECO:0007669"/>
    <property type="project" value="InterPro"/>
</dbReference>
<evidence type="ECO:0000259" key="1">
    <source>
        <dbReference type="Pfam" id="PF02350"/>
    </source>
</evidence>
<dbReference type="NCBIfam" id="TIGR03568">
    <property type="entry name" value="NeuC_NnaA"/>
    <property type="match status" value="1"/>
</dbReference>
<gene>
    <name evidence="2" type="ORF">M72_27351</name>
</gene>
<dbReference type="InterPro" id="IPR029767">
    <property type="entry name" value="WecB-like"/>
</dbReference>
<reference evidence="3" key="1">
    <citation type="submission" date="2015-05" db="EMBL/GenBank/DDBJ databases">
        <authorList>
            <consortium name="Pathogen Informatics"/>
        </authorList>
    </citation>
    <scope>NUCLEOTIDE SEQUENCE [LARGE SCALE GENOMIC DNA]</scope>
    <source>
        <strain evidence="3">M72</strain>
    </source>
</reference>
<feature type="domain" description="UDP-N-acetylglucosamine 2-epimerase" evidence="1">
    <location>
        <begin position="23"/>
        <end position="367"/>
    </location>
</feature>
<sequence length="386" mass="43798">MKNIGILTGTRAEYGLLKPVMQKVEQDKDLNLCLIVTGMHLSEQFGYTYREIEKDGFRIDYKNDMELVSDTSYAICKSMGKELAGFADIFEEADLDMLVLLGDRFEIQMAAVAAMLYRIPVAHIHGGELTQGLMDDAIRHSVTKMSDLHFTSTSEYAQRVIQMGEQPERVFCVGALGIENIKSIRLLSREQLCQKFGDIFLHNYIMVTYHPVTLEKHTAGIQFQKLLNVVENHPEYHYIFTYANADTDGAIINKMIESYTQEHKNTKAFVSMGQLGYLSALQYCSAVLGNSSSGIIEAPSFHIPTINIGDRQKGRVRAKTVIDCGYETRDIEQALTESQNQKFKDLCQESTNPYEGKNTSEQIIMQIKKYLNQVQGKQKIFYDIEV</sequence>
<dbReference type="InterPro" id="IPR003331">
    <property type="entry name" value="UDP_GlcNAc_Epimerase_2_dom"/>
</dbReference>
<dbReference type="PANTHER" id="PTHR43174">
    <property type="entry name" value="UDP-N-ACETYLGLUCOSAMINE 2-EPIMERASE"/>
    <property type="match status" value="1"/>
</dbReference>
<dbReference type="OrthoDB" id="9803238at2"/>
<dbReference type="SUPFAM" id="SSF53756">
    <property type="entry name" value="UDP-Glycosyltransferase/glycogen phosphorylase"/>
    <property type="match status" value="1"/>
</dbReference>
<evidence type="ECO:0000313" key="2">
    <source>
        <dbReference type="EMBL" id="CRL36894.1"/>
    </source>
</evidence>
<proteinExistence type="predicted"/>
<dbReference type="AlphaFoldDB" id="A0A0M6WJC1"/>
<dbReference type="EMBL" id="CVRR01000014">
    <property type="protein sequence ID" value="CRL36894.1"/>
    <property type="molecule type" value="Genomic_DNA"/>
</dbReference>
<protein>
    <recommendedName>
        <fullName evidence="1">UDP-N-acetylglucosamine 2-epimerase domain-containing protein</fullName>
    </recommendedName>
</protein>
<evidence type="ECO:0000313" key="3">
    <source>
        <dbReference type="Proteomes" id="UP000049979"/>
    </source>
</evidence>
<dbReference type="Proteomes" id="UP000049979">
    <property type="component" value="Unassembled WGS sequence"/>
</dbReference>
<dbReference type="RefSeq" id="WP_055067613.1">
    <property type="nucleotide sequence ID" value="NZ_CP173697.1"/>
</dbReference>